<dbReference type="AlphaFoldDB" id="A0A1M4MV05"/>
<proteinExistence type="predicted"/>
<sequence length="217" mass="24162">MAQQSVDFDGLVSAASERLTLPGRQFIGIAGAPGSGKSTTVERLYDALITQQPDAVAILPMDGFHYDDAVLHDMGRRPWKGAPDTFDVGGFVSVLKRLRDQNETRVAVPVFDRDLEISRGSARIIPDDVKLILVEGNYILLNRAPWNALEKSFDLTVMIDVPEDELRRRLRARWEHFGLSEDDIAHKLDGNDLPNGRAVIHESRAADLVYQQLSDSV</sequence>
<dbReference type="Gene3D" id="3.40.50.300">
    <property type="entry name" value="P-loop containing nucleotide triphosphate hydrolases"/>
    <property type="match status" value="1"/>
</dbReference>
<dbReference type="InterPro" id="IPR027417">
    <property type="entry name" value="P-loop_NTPase"/>
</dbReference>
<accession>A0A1M4MV05</accession>
<dbReference type="SUPFAM" id="SSF52540">
    <property type="entry name" value="P-loop containing nucleoside triphosphate hydrolases"/>
    <property type="match status" value="1"/>
</dbReference>
<gene>
    <name evidence="2" type="ORF">KARMA_0193</name>
</gene>
<evidence type="ECO:0000313" key="3">
    <source>
        <dbReference type="Proteomes" id="UP000184085"/>
    </source>
</evidence>
<organism evidence="2 3">
    <name type="scientific">Donghicola eburneus</name>
    <dbReference type="NCBI Taxonomy" id="393278"/>
    <lineage>
        <taxon>Bacteria</taxon>
        <taxon>Pseudomonadati</taxon>
        <taxon>Pseudomonadota</taxon>
        <taxon>Alphaproteobacteria</taxon>
        <taxon>Rhodobacterales</taxon>
        <taxon>Roseobacteraceae</taxon>
        <taxon>Donghicola</taxon>
    </lineage>
</organism>
<evidence type="ECO:0000313" key="2">
    <source>
        <dbReference type="EMBL" id="SCM66021.1"/>
    </source>
</evidence>
<dbReference type="EMBL" id="FMJB01000014">
    <property type="protein sequence ID" value="SCM66021.1"/>
    <property type="molecule type" value="Genomic_DNA"/>
</dbReference>
<dbReference type="InterPro" id="IPR006083">
    <property type="entry name" value="PRK/URK"/>
</dbReference>
<dbReference type="NCBIfam" id="NF006746">
    <property type="entry name" value="PRK09270.1-5"/>
    <property type="match status" value="1"/>
</dbReference>
<dbReference type="Pfam" id="PF00485">
    <property type="entry name" value="PRK"/>
    <property type="match status" value="1"/>
</dbReference>
<protein>
    <recommendedName>
        <fullName evidence="1">Phosphoribulokinase/uridine kinase domain-containing protein</fullName>
    </recommendedName>
</protein>
<name>A0A1M4MV05_9RHOB</name>
<reference evidence="3" key="1">
    <citation type="submission" date="2016-09" db="EMBL/GenBank/DDBJ databases">
        <authorList>
            <person name="Wibberg D."/>
        </authorList>
    </citation>
    <scope>NUCLEOTIDE SEQUENCE [LARGE SCALE GENOMIC DNA]</scope>
</reference>
<evidence type="ECO:0000259" key="1">
    <source>
        <dbReference type="Pfam" id="PF00485"/>
    </source>
</evidence>
<dbReference type="PANTHER" id="PTHR10285">
    <property type="entry name" value="URIDINE KINASE"/>
    <property type="match status" value="1"/>
</dbReference>
<dbReference type="RefSeq" id="WP_072702599.1">
    <property type="nucleotide sequence ID" value="NZ_FMJB01000014.1"/>
</dbReference>
<dbReference type="GO" id="GO:0005524">
    <property type="term" value="F:ATP binding"/>
    <property type="evidence" value="ECO:0007669"/>
    <property type="project" value="InterPro"/>
</dbReference>
<dbReference type="GO" id="GO:0016301">
    <property type="term" value="F:kinase activity"/>
    <property type="evidence" value="ECO:0007669"/>
    <property type="project" value="InterPro"/>
</dbReference>
<feature type="domain" description="Phosphoribulokinase/uridine kinase" evidence="1">
    <location>
        <begin position="26"/>
        <end position="214"/>
    </location>
</feature>
<keyword evidence="3" id="KW-1185">Reference proteome</keyword>
<dbReference type="Proteomes" id="UP000184085">
    <property type="component" value="Unassembled WGS sequence"/>
</dbReference>